<evidence type="ECO:0000256" key="3">
    <source>
        <dbReference type="ARBA" id="ARBA00022989"/>
    </source>
</evidence>
<proteinExistence type="predicted"/>
<accession>A0A4Z1C394</accession>
<evidence type="ECO:0008006" key="8">
    <source>
        <dbReference type="Google" id="ProtNLM"/>
    </source>
</evidence>
<comment type="subcellular location">
    <subcellularLocation>
        <location evidence="1">Membrane</location>
        <topology evidence="1">Multi-pass membrane protein</topology>
    </subcellularLocation>
</comment>
<sequence length="109" mass="11724">MTNNAVAVIVRPVAINLGNSLGVDPRALVITVVMGATASFAIPILYQTNTLVYGLGGCRFANIIKVGLPLNLLMAVVPSIAIPVVWLVYGLFYRPCCLCRNAAMQHRRL</sequence>
<dbReference type="OrthoDB" id="9809303at2"/>
<comment type="caution">
    <text evidence="6">The sequence shown here is derived from an EMBL/GenBank/DDBJ whole genome shotgun (WGS) entry which is preliminary data.</text>
</comment>
<dbReference type="AlphaFoldDB" id="A0A4Z1C394"/>
<reference evidence="6 7" key="1">
    <citation type="submission" date="2019-03" db="EMBL/GenBank/DDBJ databases">
        <authorList>
            <person name="Li J."/>
        </authorList>
    </citation>
    <scope>NUCLEOTIDE SEQUENCE [LARGE SCALE GENOMIC DNA]</scope>
    <source>
        <strain evidence="6 7">3058</strain>
    </source>
</reference>
<evidence type="ECO:0000256" key="2">
    <source>
        <dbReference type="ARBA" id="ARBA00022692"/>
    </source>
</evidence>
<feature type="transmembrane region" description="Helical" evidence="5">
    <location>
        <begin position="67"/>
        <end position="92"/>
    </location>
</feature>
<evidence type="ECO:0000256" key="5">
    <source>
        <dbReference type="SAM" id="Phobius"/>
    </source>
</evidence>
<dbReference type="PANTHER" id="PTHR43652:SF2">
    <property type="entry name" value="BASIC AMINO ACID ANTIPORTER YFCC-RELATED"/>
    <property type="match status" value="1"/>
</dbReference>
<keyword evidence="2 5" id="KW-0812">Transmembrane</keyword>
<dbReference type="Proteomes" id="UP000297972">
    <property type="component" value="Unassembled WGS sequence"/>
</dbReference>
<dbReference type="RefSeq" id="WP_135817635.1">
    <property type="nucleotide sequence ID" value="NZ_SRPG01000091.1"/>
</dbReference>
<organism evidence="6 7">
    <name type="scientific">Paracoccus liaowanqingii</name>
    <dbReference type="NCBI Taxonomy" id="2560053"/>
    <lineage>
        <taxon>Bacteria</taxon>
        <taxon>Pseudomonadati</taxon>
        <taxon>Pseudomonadota</taxon>
        <taxon>Alphaproteobacteria</taxon>
        <taxon>Rhodobacterales</taxon>
        <taxon>Paracoccaceae</taxon>
        <taxon>Paracoccus</taxon>
    </lineage>
</organism>
<keyword evidence="7" id="KW-1185">Reference proteome</keyword>
<feature type="transmembrane region" description="Helical" evidence="5">
    <location>
        <begin position="27"/>
        <end position="46"/>
    </location>
</feature>
<dbReference type="PANTHER" id="PTHR43652">
    <property type="entry name" value="BASIC AMINO ACID ANTIPORTER YFCC-RELATED"/>
    <property type="match status" value="1"/>
</dbReference>
<evidence type="ECO:0000313" key="7">
    <source>
        <dbReference type="Proteomes" id="UP000297972"/>
    </source>
</evidence>
<name>A0A4Z1C394_9RHOB</name>
<evidence type="ECO:0000313" key="6">
    <source>
        <dbReference type="EMBL" id="TGN60123.1"/>
    </source>
</evidence>
<gene>
    <name evidence="6" type="ORF">E4L95_10875</name>
</gene>
<evidence type="ECO:0000256" key="1">
    <source>
        <dbReference type="ARBA" id="ARBA00004141"/>
    </source>
</evidence>
<keyword evidence="4 5" id="KW-0472">Membrane</keyword>
<keyword evidence="3 5" id="KW-1133">Transmembrane helix</keyword>
<dbReference type="GO" id="GO:0005886">
    <property type="term" value="C:plasma membrane"/>
    <property type="evidence" value="ECO:0007669"/>
    <property type="project" value="TreeGrafter"/>
</dbReference>
<dbReference type="InterPro" id="IPR051679">
    <property type="entry name" value="DASS-Related_Transporters"/>
</dbReference>
<protein>
    <recommendedName>
        <fullName evidence="8">TRAP transporter large permease subunit</fullName>
    </recommendedName>
</protein>
<dbReference type="EMBL" id="SRPG01000091">
    <property type="protein sequence ID" value="TGN60123.1"/>
    <property type="molecule type" value="Genomic_DNA"/>
</dbReference>
<evidence type="ECO:0000256" key="4">
    <source>
        <dbReference type="ARBA" id="ARBA00023136"/>
    </source>
</evidence>